<name>A0A8J2LAM1_9HEXA</name>
<dbReference type="OrthoDB" id="1933717at2759"/>
<protein>
    <submittedName>
        <fullName evidence="3">Uncharacterized protein</fullName>
    </submittedName>
</protein>
<dbReference type="Proteomes" id="UP000708208">
    <property type="component" value="Unassembled WGS sequence"/>
</dbReference>
<organism evidence="3 4">
    <name type="scientific">Allacma fusca</name>
    <dbReference type="NCBI Taxonomy" id="39272"/>
    <lineage>
        <taxon>Eukaryota</taxon>
        <taxon>Metazoa</taxon>
        <taxon>Ecdysozoa</taxon>
        <taxon>Arthropoda</taxon>
        <taxon>Hexapoda</taxon>
        <taxon>Collembola</taxon>
        <taxon>Symphypleona</taxon>
        <taxon>Sminthuridae</taxon>
        <taxon>Allacma</taxon>
    </lineage>
</organism>
<evidence type="ECO:0000313" key="4">
    <source>
        <dbReference type="Proteomes" id="UP000708208"/>
    </source>
</evidence>
<accession>A0A8J2LAM1</accession>
<gene>
    <name evidence="3" type="ORF">AFUS01_LOCUS39198</name>
</gene>
<comment type="pathway">
    <text evidence="1">Lipid metabolism; fatty acid biosynthesis.</text>
</comment>
<evidence type="ECO:0000256" key="1">
    <source>
        <dbReference type="ARBA" id="ARBA00005194"/>
    </source>
</evidence>
<dbReference type="PANTHER" id="PTHR42760">
    <property type="entry name" value="SHORT-CHAIN DEHYDROGENASES/REDUCTASES FAMILY MEMBER"/>
    <property type="match status" value="1"/>
</dbReference>
<dbReference type="AlphaFoldDB" id="A0A8J2LAM1"/>
<keyword evidence="4" id="KW-1185">Reference proteome</keyword>
<dbReference type="InterPro" id="IPR002347">
    <property type="entry name" value="SDR_fam"/>
</dbReference>
<dbReference type="PANTHER" id="PTHR42760:SF115">
    <property type="entry name" value="3-OXOACYL-[ACYL-CARRIER-PROTEIN] REDUCTASE FABG"/>
    <property type="match status" value="1"/>
</dbReference>
<keyword evidence="2" id="KW-0560">Oxidoreductase</keyword>
<comment type="caution">
    <text evidence="3">The sequence shown here is derived from an EMBL/GenBank/DDBJ whole genome shotgun (WGS) entry which is preliminary data.</text>
</comment>
<dbReference type="EMBL" id="CAJVCH010551013">
    <property type="protein sequence ID" value="CAG7829329.1"/>
    <property type="molecule type" value="Genomic_DNA"/>
</dbReference>
<evidence type="ECO:0000313" key="3">
    <source>
        <dbReference type="EMBL" id="CAG7829329.1"/>
    </source>
</evidence>
<dbReference type="Pfam" id="PF00106">
    <property type="entry name" value="adh_short"/>
    <property type="match status" value="1"/>
</dbReference>
<sequence length="201" mass="21857">MATSDNYASIESLLQSTLKLENLSEEAVNNLQKLESLVRIEKQRNQGVLSRFRLDNQVALVTGGSRGIGLALALALGEAGCKVAIASTKLENSQRAVDKLEQNGIEALALEVDVAKKESVNEMVNHVLNKWGDLHIAVNNAGICVNGDSIPFPEETWDLVMGINLKGVFLCCQAEVNQDVGSGMGTNWSNCQFDFPRLLRD</sequence>
<evidence type="ECO:0000256" key="2">
    <source>
        <dbReference type="ARBA" id="ARBA00023002"/>
    </source>
</evidence>
<dbReference type="GO" id="GO:0016616">
    <property type="term" value="F:oxidoreductase activity, acting on the CH-OH group of donors, NAD or NADP as acceptor"/>
    <property type="evidence" value="ECO:0007669"/>
    <property type="project" value="TreeGrafter"/>
</dbReference>
<proteinExistence type="predicted"/>
<reference evidence="3" key="1">
    <citation type="submission" date="2021-06" db="EMBL/GenBank/DDBJ databases">
        <authorList>
            <person name="Hodson N. C."/>
            <person name="Mongue J. A."/>
            <person name="Jaron S. K."/>
        </authorList>
    </citation>
    <scope>NUCLEOTIDE SEQUENCE</scope>
</reference>